<dbReference type="Proteomes" id="UP000627292">
    <property type="component" value="Unassembled WGS sequence"/>
</dbReference>
<keyword evidence="14" id="KW-0443">Lipid metabolism</keyword>
<evidence type="ECO:0000256" key="17">
    <source>
        <dbReference type="ARBA" id="ARBA00023264"/>
    </source>
</evidence>
<keyword evidence="11 24" id="KW-0812">Transmembrane</keyword>
<evidence type="ECO:0000256" key="24">
    <source>
        <dbReference type="SAM" id="Phobius"/>
    </source>
</evidence>
<feature type="transmembrane region" description="Helical" evidence="24">
    <location>
        <begin position="12"/>
        <end position="40"/>
    </location>
</feature>
<comment type="pathway">
    <text evidence="4">Lipid metabolism.</text>
</comment>
<evidence type="ECO:0000256" key="21">
    <source>
        <dbReference type="ARBA" id="ARBA00032396"/>
    </source>
</evidence>
<evidence type="ECO:0000256" key="23">
    <source>
        <dbReference type="ARBA" id="ARBA00033406"/>
    </source>
</evidence>
<dbReference type="AlphaFoldDB" id="A0A917MYT4"/>
<evidence type="ECO:0000256" key="20">
    <source>
        <dbReference type="ARBA" id="ARBA00032253"/>
    </source>
</evidence>
<dbReference type="Pfam" id="PF01148">
    <property type="entry name" value="CTP_transf_1"/>
    <property type="match status" value="1"/>
</dbReference>
<feature type="transmembrane region" description="Helical" evidence="24">
    <location>
        <begin position="226"/>
        <end position="246"/>
    </location>
</feature>
<accession>A0A917MYT4</accession>
<evidence type="ECO:0000256" key="7">
    <source>
        <dbReference type="ARBA" id="ARBA00019373"/>
    </source>
</evidence>
<evidence type="ECO:0000256" key="3">
    <source>
        <dbReference type="ARBA" id="ARBA00005119"/>
    </source>
</evidence>
<keyword evidence="17" id="KW-1208">Phospholipid metabolism</keyword>
<evidence type="ECO:0000256" key="15">
    <source>
        <dbReference type="ARBA" id="ARBA00023136"/>
    </source>
</evidence>
<comment type="caution">
    <text evidence="25">The sequence shown here is derived from an EMBL/GenBank/DDBJ whole genome shotgun (WGS) entry which is preliminary data.</text>
</comment>
<keyword evidence="15 24" id="KW-0472">Membrane</keyword>
<keyword evidence="9" id="KW-0444">Lipid biosynthesis</keyword>
<keyword evidence="26" id="KW-1185">Reference proteome</keyword>
<proteinExistence type="inferred from homology"/>
<reference evidence="25" key="1">
    <citation type="journal article" date="2014" name="Int. J. Syst. Evol. Microbiol.">
        <title>Complete genome sequence of Corynebacterium casei LMG S-19264T (=DSM 44701T), isolated from a smear-ripened cheese.</title>
        <authorList>
            <consortium name="US DOE Joint Genome Institute (JGI-PGF)"/>
            <person name="Walter F."/>
            <person name="Albersmeier A."/>
            <person name="Kalinowski J."/>
            <person name="Ruckert C."/>
        </authorList>
    </citation>
    <scope>NUCLEOTIDE SEQUENCE</scope>
    <source>
        <strain evidence="25">CGMCC 1.15290</strain>
    </source>
</reference>
<dbReference type="GO" id="GO:0004605">
    <property type="term" value="F:phosphatidate cytidylyltransferase activity"/>
    <property type="evidence" value="ECO:0007669"/>
    <property type="project" value="UniProtKB-EC"/>
</dbReference>
<keyword evidence="13 24" id="KW-1133">Transmembrane helix</keyword>
<evidence type="ECO:0000256" key="9">
    <source>
        <dbReference type="ARBA" id="ARBA00022516"/>
    </source>
</evidence>
<dbReference type="PANTHER" id="PTHR46382">
    <property type="entry name" value="PHOSPHATIDATE CYTIDYLYLTRANSFERASE"/>
    <property type="match status" value="1"/>
</dbReference>
<feature type="transmembrane region" description="Helical" evidence="24">
    <location>
        <begin position="199"/>
        <end position="220"/>
    </location>
</feature>
<name>A0A917MYT4_9BACT</name>
<protein>
    <recommendedName>
        <fullName evidence="7">Phosphatidate cytidylyltransferase</fullName>
        <ecNumber evidence="6">2.7.7.41</ecNumber>
    </recommendedName>
    <alternativeName>
        <fullName evidence="20">CDP-DAG synthase</fullName>
    </alternativeName>
    <alternativeName>
        <fullName evidence="22">CDP-DG synthase</fullName>
    </alternativeName>
    <alternativeName>
        <fullName evidence="18">CDP-diacylglycerol synthase</fullName>
    </alternativeName>
    <alternativeName>
        <fullName evidence="21">CDP-diglyceride pyrophosphorylase</fullName>
    </alternativeName>
    <alternativeName>
        <fullName evidence="23">CDP-diglyceride synthase</fullName>
    </alternativeName>
    <alternativeName>
        <fullName evidence="19">CTP:phosphatidate cytidylyltransferase</fullName>
    </alternativeName>
</protein>
<keyword evidence="16" id="KW-0594">Phospholipid biosynthesis</keyword>
<evidence type="ECO:0000256" key="19">
    <source>
        <dbReference type="ARBA" id="ARBA00031825"/>
    </source>
</evidence>
<dbReference type="RefSeq" id="WP_188958384.1">
    <property type="nucleotide sequence ID" value="NZ_BMIB01000006.1"/>
</dbReference>
<evidence type="ECO:0000256" key="1">
    <source>
        <dbReference type="ARBA" id="ARBA00001698"/>
    </source>
</evidence>
<keyword evidence="12 25" id="KW-0548">Nucleotidyltransferase</keyword>
<comment type="similarity">
    <text evidence="5">Belongs to the CDS family.</text>
</comment>
<comment type="catalytic activity">
    <reaction evidence="1">
        <text>a 1,2-diacyl-sn-glycero-3-phosphate + CTP + H(+) = a CDP-1,2-diacyl-sn-glycerol + diphosphate</text>
        <dbReference type="Rhea" id="RHEA:16229"/>
        <dbReference type="ChEBI" id="CHEBI:15378"/>
        <dbReference type="ChEBI" id="CHEBI:33019"/>
        <dbReference type="ChEBI" id="CHEBI:37563"/>
        <dbReference type="ChEBI" id="CHEBI:58332"/>
        <dbReference type="ChEBI" id="CHEBI:58608"/>
        <dbReference type="EC" id="2.7.7.41"/>
    </reaction>
</comment>
<organism evidence="25 26">
    <name type="scientific">Filimonas zeae</name>
    <dbReference type="NCBI Taxonomy" id="1737353"/>
    <lineage>
        <taxon>Bacteria</taxon>
        <taxon>Pseudomonadati</taxon>
        <taxon>Bacteroidota</taxon>
        <taxon>Chitinophagia</taxon>
        <taxon>Chitinophagales</taxon>
        <taxon>Chitinophagaceae</taxon>
        <taxon>Filimonas</taxon>
    </lineage>
</organism>
<evidence type="ECO:0000256" key="22">
    <source>
        <dbReference type="ARBA" id="ARBA00032743"/>
    </source>
</evidence>
<keyword evidence="10" id="KW-0808">Transferase</keyword>
<dbReference type="EC" id="2.7.7.41" evidence="6"/>
<evidence type="ECO:0000256" key="16">
    <source>
        <dbReference type="ARBA" id="ARBA00023209"/>
    </source>
</evidence>
<sequence>MAFNVETFKTRALTAVVFVIVMLAGLFLNHWSFLLLFSIIHAGCWLEYQKLIGLIDADYRQINPFHKYGVIALGWGFMLWMTTPAWSIGEVTLHEVGWWLMLITVVMLPVTEVLFSKQFQLKNIGYSLLGLVYISLSWGLMIDLFNMGAAYSGVLSGMDIGWLIPVVLIASIWINDTMAYIVGSFIGKTPFSSISPKKTWEGTGGGAILAIVTVTVVGYYCGLKDITSLLVISGIAAVIGTSGDLLESKLKRMAGVKDSGSFMPGHGGFLDRFDSLVLATPFVWAYFKLFL</sequence>
<evidence type="ECO:0000313" key="26">
    <source>
        <dbReference type="Proteomes" id="UP000627292"/>
    </source>
</evidence>
<evidence type="ECO:0000256" key="6">
    <source>
        <dbReference type="ARBA" id="ARBA00012487"/>
    </source>
</evidence>
<evidence type="ECO:0000256" key="11">
    <source>
        <dbReference type="ARBA" id="ARBA00022692"/>
    </source>
</evidence>
<evidence type="ECO:0000256" key="4">
    <source>
        <dbReference type="ARBA" id="ARBA00005189"/>
    </source>
</evidence>
<evidence type="ECO:0000256" key="12">
    <source>
        <dbReference type="ARBA" id="ARBA00022695"/>
    </source>
</evidence>
<feature type="transmembrane region" description="Helical" evidence="24">
    <location>
        <begin position="162"/>
        <end position="187"/>
    </location>
</feature>
<evidence type="ECO:0000256" key="2">
    <source>
        <dbReference type="ARBA" id="ARBA00004651"/>
    </source>
</evidence>
<comment type="subcellular location">
    <subcellularLocation>
        <location evidence="2">Cell membrane</location>
        <topology evidence="2">Multi-pass membrane protein</topology>
    </subcellularLocation>
</comment>
<evidence type="ECO:0000256" key="8">
    <source>
        <dbReference type="ARBA" id="ARBA00022475"/>
    </source>
</evidence>
<evidence type="ECO:0000256" key="5">
    <source>
        <dbReference type="ARBA" id="ARBA00010185"/>
    </source>
</evidence>
<evidence type="ECO:0000256" key="14">
    <source>
        <dbReference type="ARBA" id="ARBA00023098"/>
    </source>
</evidence>
<evidence type="ECO:0000313" key="25">
    <source>
        <dbReference type="EMBL" id="GGH81235.1"/>
    </source>
</evidence>
<reference evidence="25" key="2">
    <citation type="submission" date="2020-09" db="EMBL/GenBank/DDBJ databases">
        <authorList>
            <person name="Sun Q."/>
            <person name="Zhou Y."/>
        </authorList>
    </citation>
    <scope>NUCLEOTIDE SEQUENCE</scope>
    <source>
        <strain evidence="25">CGMCC 1.15290</strain>
    </source>
</reference>
<gene>
    <name evidence="25" type="ORF">GCM10011379_53320</name>
</gene>
<feature type="transmembrane region" description="Helical" evidence="24">
    <location>
        <begin position="124"/>
        <end position="142"/>
    </location>
</feature>
<dbReference type="GO" id="GO:0016024">
    <property type="term" value="P:CDP-diacylglycerol biosynthetic process"/>
    <property type="evidence" value="ECO:0007669"/>
    <property type="project" value="TreeGrafter"/>
</dbReference>
<comment type="pathway">
    <text evidence="3">Phospholipid metabolism; CDP-diacylglycerol biosynthesis; CDP-diacylglycerol from sn-glycerol 3-phosphate: step 3/3.</text>
</comment>
<evidence type="ECO:0000256" key="10">
    <source>
        <dbReference type="ARBA" id="ARBA00022679"/>
    </source>
</evidence>
<feature type="transmembrane region" description="Helical" evidence="24">
    <location>
        <begin position="68"/>
        <end position="86"/>
    </location>
</feature>
<keyword evidence="8" id="KW-1003">Cell membrane</keyword>
<dbReference type="GO" id="GO:0005886">
    <property type="term" value="C:plasma membrane"/>
    <property type="evidence" value="ECO:0007669"/>
    <property type="project" value="UniProtKB-SubCell"/>
</dbReference>
<dbReference type="EMBL" id="BMIB01000006">
    <property type="protein sequence ID" value="GGH81235.1"/>
    <property type="molecule type" value="Genomic_DNA"/>
</dbReference>
<feature type="transmembrane region" description="Helical" evidence="24">
    <location>
        <begin position="98"/>
        <end position="115"/>
    </location>
</feature>
<evidence type="ECO:0000256" key="13">
    <source>
        <dbReference type="ARBA" id="ARBA00022989"/>
    </source>
</evidence>
<dbReference type="PANTHER" id="PTHR46382:SF1">
    <property type="entry name" value="PHOSPHATIDATE CYTIDYLYLTRANSFERASE"/>
    <property type="match status" value="1"/>
</dbReference>
<evidence type="ECO:0000256" key="18">
    <source>
        <dbReference type="ARBA" id="ARBA00029893"/>
    </source>
</evidence>